<sequence>MFHLYIALGFVFLSWRFIGPMKVHKPFKWFIATIFLFISQYHLIQIQIFGTMFSPELPRWLVILLGWAFCTFVLIVAITLIKDLLSIVLFFINKRKKWAVHRHNVCSVITLLLSTSFAGVGVSNAIQTPKVRKLDLTLHEWPIALNGLRVVQLTDLHVSTLFPEPWTKSVVNQVNALDPDLILITGDFIDGTIQDRDKDIKPLKNLKARYGTYGVLGNHEYYFNAMDWNKHFEMLGITILNNEHRTLNIRDSLLTLAGVTDESAKQFDFPTPDIPTALKDVPSSVPIILMKHQPSDAALADKQGVTLQLSGHTHGGMIWGLNQIAKYANQGFISGLYQLPTMQLYVSNGAALWNGFPIRLGVPAEITEFTLYLSK</sequence>
<comment type="caution">
    <text evidence="3">The sequence shown here is derived from an EMBL/GenBank/DDBJ whole genome shotgun (WGS) entry which is preliminary data.</text>
</comment>
<evidence type="ECO:0000259" key="2">
    <source>
        <dbReference type="Pfam" id="PF00149"/>
    </source>
</evidence>
<dbReference type="Pfam" id="PF00149">
    <property type="entry name" value="Metallophos"/>
    <property type="match status" value="1"/>
</dbReference>
<keyword evidence="1" id="KW-0472">Membrane</keyword>
<gene>
    <name evidence="3" type="ORF">B6S08_04170</name>
</gene>
<feature type="domain" description="Calcineurin-like phosphoesterase" evidence="2">
    <location>
        <begin position="148"/>
        <end position="315"/>
    </location>
</feature>
<dbReference type="PANTHER" id="PTHR31302">
    <property type="entry name" value="TRANSMEMBRANE PROTEIN WITH METALLOPHOSPHOESTERASE DOMAIN-RELATED"/>
    <property type="match status" value="1"/>
</dbReference>
<name>A0A233RH55_9GAMM</name>
<dbReference type="InterPro" id="IPR051158">
    <property type="entry name" value="Metallophosphoesterase_sf"/>
</dbReference>
<organism evidence="3 4">
    <name type="scientific">Oceanimonas doudoroffii</name>
    <dbReference type="NCBI Taxonomy" id="84158"/>
    <lineage>
        <taxon>Bacteria</taxon>
        <taxon>Pseudomonadati</taxon>
        <taxon>Pseudomonadota</taxon>
        <taxon>Gammaproteobacteria</taxon>
        <taxon>Aeromonadales</taxon>
        <taxon>Aeromonadaceae</taxon>
        <taxon>Oceanimonas</taxon>
    </lineage>
</organism>
<dbReference type="Proteomes" id="UP000242757">
    <property type="component" value="Unassembled WGS sequence"/>
</dbReference>
<dbReference type="InterPro" id="IPR029052">
    <property type="entry name" value="Metallo-depent_PP-like"/>
</dbReference>
<dbReference type="InterPro" id="IPR004843">
    <property type="entry name" value="Calcineurin-like_PHP"/>
</dbReference>
<dbReference type="PANTHER" id="PTHR31302:SF0">
    <property type="entry name" value="TRANSMEMBRANE PROTEIN WITH METALLOPHOSPHOESTERASE DOMAIN"/>
    <property type="match status" value="1"/>
</dbReference>
<dbReference type="RefSeq" id="WP_094199496.1">
    <property type="nucleotide sequence ID" value="NZ_NBIM01000001.1"/>
</dbReference>
<feature type="transmembrane region" description="Helical" evidence="1">
    <location>
        <begin position="30"/>
        <end position="48"/>
    </location>
</feature>
<protein>
    <recommendedName>
        <fullName evidence="2">Calcineurin-like phosphoesterase domain-containing protein</fullName>
    </recommendedName>
</protein>
<feature type="transmembrane region" description="Helical" evidence="1">
    <location>
        <begin position="6"/>
        <end position="23"/>
    </location>
</feature>
<dbReference type="OrthoDB" id="9780884at2"/>
<reference evidence="3 4" key="1">
    <citation type="submission" date="2017-08" db="EMBL/GenBank/DDBJ databases">
        <title>A Genome Sequence of Oceanimonas doudoroffii ATCC 27123T.</title>
        <authorList>
            <person name="Brennan M.A."/>
            <person name="Maclea K.S."/>
            <person name="Mcclelland W.D."/>
            <person name="Trachtenberg A.M."/>
        </authorList>
    </citation>
    <scope>NUCLEOTIDE SEQUENCE [LARGE SCALE GENOMIC DNA]</scope>
    <source>
        <strain evidence="3 4">ATCC 27123</strain>
    </source>
</reference>
<dbReference type="Gene3D" id="3.60.21.10">
    <property type="match status" value="1"/>
</dbReference>
<feature type="transmembrane region" description="Helical" evidence="1">
    <location>
        <begin position="60"/>
        <end position="92"/>
    </location>
</feature>
<evidence type="ECO:0000313" key="4">
    <source>
        <dbReference type="Proteomes" id="UP000242757"/>
    </source>
</evidence>
<dbReference type="SUPFAM" id="SSF56300">
    <property type="entry name" value="Metallo-dependent phosphatases"/>
    <property type="match status" value="1"/>
</dbReference>
<evidence type="ECO:0000256" key="1">
    <source>
        <dbReference type="SAM" id="Phobius"/>
    </source>
</evidence>
<accession>A0A233RH55</accession>
<evidence type="ECO:0000313" key="3">
    <source>
        <dbReference type="EMBL" id="OXY82717.1"/>
    </source>
</evidence>
<dbReference type="AlphaFoldDB" id="A0A233RH55"/>
<feature type="transmembrane region" description="Helical" evidence="1">
    <location>
        <begin position="104"/>
        <end position="126"/>
    </location>
</feature>
<proteinExistence type="predicted"/>
<keyword evidence="1" id="KW-1133">Transmembrane helix</keyword>
<dbReference type="GO" id="GO:0016787">
    <property type="term" value="F:hydrolase activity"/>
    <property type="evidence" value="ECO:0007669"/>
    <property type="project" value="InterPro"/>
</dbReference>
<keyword evidence="4" id="KW-1185">Reference proteome</keyword>
<dbReference type="EMBL" id="NBIM01000001">
    <property type="protein sequence ID" value="OXY82717.1"/>
    <property type="molecule type" value="Genomic_DNA"/>
</dbReference>
<dbReference type="CDD" id="cd07385">
    <property type="entry name" value="MPP_YkuE_C"/>
    <property type="match status" value="1"/>
</dbReference>
<keyword evidence="1" id="KW-0812">Transmembrane</keyword>